<keyword evidence="3" id="KW-1185">Reference proteome</keyword>
<dbReference type="CDD" id="cd03784">
    <property type="entry name" value="GT1_Gtf-like"/>
    <property type="match status" value="1"/>
</dbReference>
<organism evidence="2 3">
    <name type="scientific">Tetrapyrgos nigripes</name>
    <dbReference type="NCBI Taxonomy" id="182062"/>
    <lineage>
        <taxon>Eukaryota</taxon>
        <taxon>Fungi</taxon>
        <taxon>Dikarya</taxon>
        <taxon>Basidiomycota</taxon>
        <taxon>Agaricomycotina</taxon>
        <taxon>Agaricomycetes</taxon>
        <taxon>Agaricomycetidae</taxon>
        <taxon>Agaricales</taxon>
        <taxon>Marasmiineae</taxon>
        <taxon>Marasmiaceae</taxon>
        <taxon>Tetrapyrgos</taxon>
    </lineage>
</organism>
<evidence type="ECO:0008006" key="4">
    <source>
        <dbReference type="Google" id="ProtNLM"/>
    </source>
</evidence>
<dbReference type="Pfam" id="PF00201">
    <property type="entry name" value="UDPGT"/>
    <property type="match status" value="2"/>
</dbReference>
<dbReference type="Gene3D" id="3.40.50.2000">
    <property type="entry name" value="Glycogen Phosphorylase B"/>
    <property type="match status" value="4"/>
</dbReference>
<evidence type="ECO:0000313" key="3">
    <source>
        <dbReference type="Proteomes" id="UP000559256"/>
    </source>
</evidence>
<dbReference type="SUPFAM" id="SSF53756">
    <property type="entry name" value="UDP-Glycosyltransferase/glycogen phosphorylase"/>
    <property type="match status" value="2"/>
</dbReference>
<gene>
    <name evidence="2" type="ORF">D9758_003087</name>
</gene>
<evidence type="ECO:0000313" key="2">
    <source>
        <dbReference type="EMBL" id="KAF5368910.1"/>
    </source>
</evidence>
<reference evidence="2 3" key="1">
    <citation type="journal article" date="2020" name="ISME J.">
        <title>Uncovering the hidden diversity of litter-decomposition mechanisms in mushroom-forming fungi.</title>
        <authorList>
            <person name="Floudas D."/>
            <person name="Bentzer J."/>
            <person name="Ahren D."/>
            <person name="Johansson T."/>
            <person name="Persson P."/>
            <person name="Tunlid A."/>
        </authorList>
    </citation>
    <scope>NUCLEOTIDE SEQUENCE [LARGE SCALE GENOMIC DNA]</scope>
    <source>
        <strain evidence="2 3">CBS 291.85</strain>
    </source>
</reference>
<dbReference type="OrthoDB" id="5835829at2759"/>
<dbReference type="InterPro" id="IPR002213">
    <property type="entry name" value="UDP_glucos_trans"/>
</dbReference>
<dbReference type="Proteomes" id="UP000559256">
    <property type="component" value="Unassembled WGS sequence"/>
</dbReference>
<dbReference type="PANTHER" id="PTHR48045:SF31">
    <property type="entry name" value="UDP-GLYCOSYLTRANSFERASE 76B1-LIKE"/>
    <property type="match status" value="1"/>
</dbReference>
<sequence>MTVTAPPDTHAKNIFFWTMPLAWGHCKPIAAFGVRILEARANVHITVFLISPTYPKLLGEVDRIAGQAKIPKEDILRRFHVIDICKEVSFETFLTPNAAFAPAFEALWNGGSIKCLSSGKVYDKLPRPTIAVIDPFQGYAIEVVREISFPSGRIPIFTWMTCNAGASLQLFGPKKLGAAGPSGRLDVKTVRYGTLEDIQKLGGFNSWTGKLLEIPGVPTMYDYEMIPQDAMILKGTSIIEENGRVYIPDCDGMFTVSTSAFDGEAMNVMNNWFDSMGHTHYSIGPLTIPKAGEDAIVGDNEKDATLDPVVGFLDQMQAKCGVKSVVYVSFGSVFWPVNQDHFWAMIEEFLKNDMPLILAHPAAFGAAPSEERLQMLRDSPIAMELVWAPQETILAHPATGWFISHGGWNGTQEALEYRVPQIFWPFGGDQPYNAAQMSRVHEAGFELFNVRTGERGQQIPYVFEASNRPAPTFTLEAVQQEVKDIILKLKGEEGKIARRNLEALAENHLRSWGKNGEARRNMEAFLRRLLHALGLGHGIIYHINIAKLLSLLPSKLKGLKPDENPLCADYNQAYHLPPLSITASNEYTSRHTKPLAFFGIRILEARPNVVVTVFTSSSVYSQFLDEIKKISGYSKLSKQDIRKRFRVVDIFGPQDMAKLLEPDTSAVTAAFTALWNGEPFKCLSSGEVFSDLPRPVVVVIDPCQSFVYEAVREITLPSGKLPIYSWMAATIGACLRLFGPKELGTVPASGRLDVKTVRFGTTEDIAKLGKFYTPPTGKLVEIPGLPTMYDYEYSPQDVPEFAVGSMVEECSRIYIPHFDGMFSTSTSVFEEKAMTVWTRWLESMGRVHYPVGPLIEKAEVHHARPETADPVGTFLDQMQARYGEHSVVYVSVISFGSVLYPSDQDKLRAVVEEFLKNELPVVLAHAGSALVANADNTLQLVRDSPIEMALTWAPQELILSHPATGWFLSHAGWSSIQEALVYRVPQLSRTHKAAFELFNIRSANSQTPFIFENSDRPPTFTLDAVKDEIKDLIARLRGEEGLTVRNNLRRLADEHCQGWEENGEARQNLEAFLRKSVDPQSYQYL</sequence>
<comment type="caution">
    <text evidence="2">The sequence shown here is derived from an EMBL/GenBank/DDBJ whole genome shotgun (WGS) entry which is preliminary data.</text>
</comment>
<dbReference type="AlphaFoldDB" id="A0A8H5GQI5"/>
<name>A0A8H5GQI5_9AGAR</name>
<keyword evidence="1" id="KW-0808">Transferase</keyword>
<proteinExistence type="predicted"/>
<dbReference type="EMBL" id="JAACJM010000014">
    <property type="protein sequence ID" value="KAF5368910.1"/>
    <property type="molecule type" value="Genomic_DNA"/>
</dbReference>
<dbReference type="PANTHER" id="PTHR48045">
    <property type="entry name" value="UDP-GLYCOSYLTRANSFERASE 72B1"/>
    <property type="match status" value="1"/>
</dbReference>
<accession>A0A8H5GQI5</accession>
<dbReference type="GO" id="GO:0008194">
    <property type="term" value="F:UDP-glycosyltransferase activity"/>
    <property type="evidence" value="ECO:0007669"/>
    <property type="project" value="InterPro"/>
</dbReference>
<evidence type="ECO:0000256" key="1">
    <source>
        <dbReference type="ARBA" id="ARBA00022679"/>
    </source>
</evidence>
<protein>
    <recommendedName>
        <fullName evidence="4">UDP-glycosyltransferase</fullName>
    </recommendedName>
</protein>